<keyword evidence="4" id="KW-1185">Reference proteome</keyword>
<name>A0A1I4EWD0_9HYPH</name>
<feature type="signal peptide" evidence="1">
    <location>
        <begin position="1"/>
        <end position="26"/>
    </location>
</feature>
<dbReference type="EMBL" id="FOSK01000016">
    <property type="protein sequence ID" value="SFL08441.1"/>
    <property type="molecule type" value="Genomic_DNA"/>
</dbReference>
<reference evidence="3 4" key="1">
    <citation type="submission" date="2016-10" db="EMBL/GenBank/DDBJ databases">
        <authorList>
            <person name="Varghese N."/>
            <person name="Submissions S."/>
        </authorList>
    </citation>
    <scope>NUCLEOTIDE SEQUENCE [LARGE SCALE GENOMIC DNA]</scope>
    <source>
        <strain evidence="3 4">DSM 16392</strain>
    </source>
</reference>
<evidence type="ECO:0000259" key="2">
    <source>
        <dbReference type="Pfam" id="PF04945"/>
    </source>
</evidence>
<dbReference type="RefSeq" id="WP_093523356.1">
    <property type="nucleotide sequence ID" value="NZ_FOSK01000016.1"/>
</dbReference>
<dbReference type="Proteomes" id="UP000199598">
    <property type="component" value="Unassembled WGS sequence"/>
</dbReference>
<organism evidence="3 4">
    <name type="scientific">Pseudovibrio ascidiaceicola</name>
    <dbReference type="NCBI Taxonomy" id="285279"/>
    <lineage>
        <taxon>Bacteria</taxon>
        <taxon>Pseudomonadati</taxon>
        <taxon>Pseudomonadota</taxon>
        <taxon>Alphaproteobacteria</taxon>
        <taxon>Hyphomicrobiales</taxon>
        <taxon>Stappiaceae</taxon>
        <taxon>Pseudovibrio</taxon>
    </lineage>
</organism>
<dbReference type="Pfam" id="PF04945">
    <property type="entry name" value="YHS"/>
    <property type="match status" value="1"/>
</dbReference>
<accession>A0A1I4EWD0</accession>
<keyword evidence="1" id="KW-0732">Signal</keyword>
<evidence type="ECO:0000313" key="4">
    <source>
        <dbReference type="Proteomes" id="UP000199598"/>
    </source>
</evidence>
<feature type="chain" id="PRO_5045113682" evidence="1">
    <location>
        <begin position="27"/>
        <end position="157"/>
    </location>
</feature>
<gene>
    <name evidence="3" type="ORF">SAMN04488518_11631</name>
</gene>
<dbReference type="InterPro" id="IPR007029">
    <property type="entry name" value="YHS_dom"/>
</dbReference>
<feature type="domain" description="YHS" evidence="2">
    <location>
        <begin position="45"/>
        <end position="91"/>
    </location>
</feature>
<protein>
    <submittedName>
        <fullName evidence="3">YHS domain-containing protein</fullName>
    </submittedName>
</protein>
<sequence length="157" mass="16810">MKIKSIAVAAAIAGAALSASTFGAFADEISTFTSGGYAIGGTDPVAYFTQNKPVQGKAEFTAQYDGVTWKFSSAENRDKFVAEPAKFAPQYGGWCAVGASFGSKLETKPELWDIVDGKLYLNAHDGAVKRMQSRTIETITNADTNWVDIRDVPADKL</sequence>
<comment type="caution">
    <text evidence="3">The sequence shown here is derived from an EMBL/GenBank/DDBJ whole genome shotgun (WGS) entry which is preliminary data.</text>
</comment>
<evidence type="ECO:0000313" key="3">
    <source>
        <dbReference type="EMBL" id="SFL08441.1"/>
    </source>
</evidence>
<dbReference type="NCBIfam" id="NF041384">
    <property type="entry name" value="YHS_seleno_dom"/>
    <property type="match status" value="1"/>
</dbReference>
<proteinExistence type="predicted"/>
<evidence type="ECO:0000256" key="1">
    <source>
        <dbReference type="SAM" id="SignalP"/>
    </source>
</evidence>